<dbReference type="SMART" id="SM00564">
    <property type="entry name" value="PQQ"/>
    <property type="match status" value="1"/>
</dbReference>
<dbReference type="InterPro" id="IPR018391">
    <property type="entry name" value="PQQ_b-propeller_rpt"/>
</dbReference>
<evidence type="ECO:0000256" key="1">
    <source>
        <dbReference type="ARBA" id="ARBA00022574"/>
    </source>
</evidence>
<dbReference type="Pfam" id="PF00400">
    <property type="entry name" value="WD40"/>
    <property type="match status" value="3"/>
</dbReference>
<comment type="caution">
    <text evidence="4">The sequence shown here is derived from an EMBL/GenBank/DDBJ whole genome shotgun (WGS) entry which is preliminary data.</text>
</comment>
<feature type="repeat" description="WD" evidence="3">
    <location>
        <begin position="94"/>
        <end position="135"/>
    </location>
</feature>
<protein>
    <submittedName>
        <fullName evidence="4">PQQ-binding-like beta-propeller repeat protein</fullName>
    </submittedName>
</protein>
<keyword evidence="2" id="KW-0677">Repeat</keyword>
<keyword evidence="1 3" id="KW-0853">WD repeat</keyword>
<dbReference type="PROSITE" id="PS50294">
    <property type="entry name" value="WD_REPEATS_REGION"/>
    <property type="match status" value="1"/>
</dbReference>
<dbReference type="Proteomes" id="UP000542342">
    <property type="component" value="Unassembled WGS sequence"/>
</dbReference>
<evidence type="ECO:0000313" key="5">
    <source>
        <dbReference type="Proteomes" id="UP000542342"/>
    </source>
</evidence>
<dbReference type="EMBL" id="JACEFB010000002">
    <property type="protein sequence ID" value="MBA2225626.1"/>
    <property type="molecule type" value="Genomic_DNA"/>
</dbReference>
<evidence type="ECO:0000313" key="4">
    <source>
        <dbReference type="EMBL" id="MBA2225626.1"/>
    </source>
</evidence>
<evidence type="ECO:0000256" key="2">
    <source>
        <dbReference type="ARBA" id="ARBA00022737"/>
    </source>
</evidence>
<dbReference type="InterPro" id="IPR011047">
    <property type="entry name" value="Quinoprotein_ADH-like_sf"/>
</dbReference>
<dbReference type="PANTHER" id="PTHR19848:SF8">
    <property type="entry name" value="F-BOX AND WD REPEAT DOMAIN CONTAINING 7"/>
    <property type="match status" value="1"/>
</dbReference>
<name>A0A7V8VCV5_9BACT</name>
<dbReference type="SMART" id="SM00320">
    <property type="entry name" value="WD40"/>
    <property type="match status" value="5"/>
</dbReference>
<keyword evidence="5" id="KW-1185">Reference proteome</keyword>
<gene>
    <name evidence="4" type="ORF">H0921_05560</name>
</gene>
<dbReference type="InterPro" id="IPR001680">
    <property type="entry name" value="WD40_rpt"/>
</dbReference>
<evidence type="ECO:0000256" key="3">
    <source>
        <dbReference type="PROSITE-ProRule" id="PRU00221"/>
    </source>
</evidence>
<dbReference type="SUPFAM" id="SSF50998">
    <property type="entry name" value="Quinoprotein alcohol dehydrogenase-like"/>
    <property type="match status" value="1"/>
</dbReference>
<dbReference type="Gene3D" id="2.130.10.10">
    <property type="entry name" value="YVTN repeat-like/Quinoprotein amine dehydrogenase"/>
    <property type="match status" value="2"/>
</dbReference>
<organism evidence="4 5">
    <name type="scientific">Thermogemmata fonticola</name>
    <dbReference type="NCBI Taxonomy" id="2755323"/>
    <lineage>
        <taxon>Bacteria</taxon>
        <taxon>Pseudomonadati</taxon>
        <taxon>Planctomycetota</taxon>
        <taxon>Planctomycetia</taxon>
        <taxon>Gemmatales</taxon>
        <taxon>Gemmataceae</taxon>
        <taxon>Thermogemmata</taxon>
    </lineage>
</organism>
<reference evidence="4 5" key="1">
    <citation type="submission" date="2020-07" db="EMBL/GenBank/DDBJ databases">
        <title>Thermogemmata thermophila gen. nov., sp. nov., a novel moderate thermophilic planctomycete from a Kamchatka hot spring.</title>
        <authorList>
            <person name="Elcheninov A.G."/>
            <person name="Podosokorskaya O.A."/>
            <person name="Kovaleva O.L."/>
            <person name="Novikov A."/>
            <person name="Bonch-Osmolovskaya E.A."/>
            <person name="Toshchakov S.V."/>
            <person name="Kublanov I.V."/>
        </authorList>
    </citation>
    <scope>NUCLEOTIDE SEQUENCE [LARGE SCALE GENOMIC DNA]</scope>
    <source>
        <strain evidence="4 5">2918</strain>
    </source>
</reference>
<proteinExistence type="predicted"/>
<accession>A0A7V8VCV5</accession>
<dbReference type="PROSITE" id="PS50082">
    <property type="entry name" value="WD_REPEATS_2"/>
    <property type="match status" value="1"/>
</dbReference>
<dbReference type="PANTHER" id="PTHR19848">
    <property type="entry name" value="WD40 REPEAT PROTEIN"/>
    <property type="match status" value="1"/>
</dbReference>
<dbReference type="RefSeq" id="WP_194537032.1">
    <property type="nucleotide sequence ID" value="NZ_JACEFB010000002.1"/>
</dbReference>
<dbReference type="AlphaFoldDB" id="A0A7V8VCV5"/>
<sequence length="380" mass="41086">MRYDKVRHLGIPLIAILFPSLVSLGMSAASIPRPRQTVTLTGPEAFDPDVAPDVLMFSPDGKQLLVGGSALPENRLAPHLSVFDVGTRKRTVRLAGHSACVRDVAFSQDGKLMASCGDDNEVRLWDTQKWELVRRITHQEGGDQLLSVAVSPDGSLVIAGSNSSFVVAFDAATGRQLWTLDLPKPWNRGQMVVGLRFAQGGRLFVAGTDSGRVFVCGIDKGKAKIVKNWSVFPEDSNLQDGIPELERIDLSPKGDLVAVAAYLSEAAPRKEGYGLSLWEVATGERIADLGGHRTGTFAVAFFPDGDLLVSGGKAAEGEKAAGELKVWSVRQKRLLAVQQTLKKYRVWALAVSPDGSRLAVGNPFEPLVMWRIDTDSGMKK</sequence>
<dbReference type="InterPro" id="IPR015943">
    <property type="entry name" value="WD40/YVTN_repeat-like_dom_sf"/>
</dbReference>